<feature type="compositionally biased region" description="Basic and acidic residues" evidence="4">
    <location>
        <begin position="342"/>
        <end position="351"/>
    </location>
</feature>
<feature type="repeat" description="ANK" evidence="3">
    <location>
        <begin position="419"/>
        <end position="451"/>
    </location>
</feature>
<accession>A0A7S3V8P7</accession>
<evidence type="ECO:0008006" key="6">
    <source>
        <dbReference type="Google" id="ProtNLM"/>
    </source>
</evidence>
<feature type="compositionally biased region" description="Low complexity" evidence="4">
    <location>
        <begin position="306"/>
        <end position="337"/>
    </location>
</feature>
<feature type="region of interest" description="Disordered" evidence="4">
    <location>
        <begin position="305"/>
        <end position="351"/>
    </location>
</feature>
<dbReference type="InterPro" id="IPR002110">
    <property type="entry name" value="Ankyrin_rpt"/>
</dbReference>
<keyword evidence="2 3" id="KW-0040">ANK repeat</keyword>
<protein>
    <recommendedName>
        <fullName evidence="6">Ankyrin repeat protein</fullName>
    </recommendedName>
</protein>
<evidence type="ECO:0000256" key="2">
    <source>
        <dbReference type="ARBA" id="ARBA00023043"/>
    </source>
</evidence>
<name>A0A7S3V8P7_9STRA</name>
<dbReference type="EMBL" id="HBIO01011673">
    <property type="protein sequence ID" value="CAE0464241.1"/>
    <property type="molecule type" value="Transcribed_RNA"/>
</dbReference>
<keyword evidence="1" id="KW-0677">Repeat</keyword>
<dbReference type="SMART" id="SM00248">
    <property type="entry name" value="ANK"/>
    <property type="match status" value="9"/>
</dbReference>
<dbReference type="InterPro" id="IPR036770">
    <property type="entry name" value="Ankyrin_rpt-contain_sf"/>
</dbReference>
<organism evidence="5">
    <name type="scientific">Chaetoceros debilis</name>
    <dbReference type="NCBI Taxonomy" id="122233"/>
    <lineage>
        <taxon>Eukaryota</taxon>
        <taxon>Sar</taxon>
        <taxon>Stramenopiles</taxon>
        <taxon>Ochrophyta</taxon>
        <taxon>Bacillariophyta</taxon>
        <taxon>Coscinodiscophyceae</taxon>
        <taxon>Chaetocerotophycidae</taxon>
        <taxon>Chaetocerotales</taxon>
        <taxon>Chaetocerotaceae</taxon>
        <taxon>Chaetoceros</taxon>
    </lineage>
</organism>
<evidence type="ECO:0000313" key="5">
    <source>
        <dbReference type="EMBL" id="CAE0464241.1"/>
    </source>
</evidence>
<reference evidence="5" key="1">
    <citation type="submission" date="2021-01" db="EMBL/GenBank/DDBJ databases">
        <authorList>
            <person name="Corre E."/>
            <person name="Pelletier E."/>
            <person name="Niang G."/>
            <person name="Scheremetjew M."/>
            <person name="Finn R."/>
            <person name="Kale V."/>
            <person name="Holt S."/>
            <person name="Cochrane G."/>
            <person name="Meng A."/>
            <person name="Brown T."/>
            <person name="Cohen L."/>
        </authorList>
    </citation>
    <scope>NUCLEOTIDE SEQUENCE</scope>
    <source>
        <strain evidence="5">MM31A-1</strain>
    </source>
</reference>
<feature type="repeat" description="ANK" evidence="3">
    <location>
        <begin position="735"/>
        <end position="767"/>
    </location>
</feature>
<sequence>MNVDSDFQSYSGSASGSLDDQEAGSTTQNVSFLDGLLRASYDIKADGQEDHSNKFCDSGLPHENDADVNDQMKLRIDTMKDYNNAAADANPNPDANGNVPCSLLHEPEEVKDDNYNGITPKSSNMIAGPWDRSDRMEKQWGSKDLISNISSGCTDPDSTDIEFNSEMATVEAFLNLRHKKRIQHDRGAKDNSDDGVVNTVVDVDVDVDVVGAKSYDDEELPSAEMKMESEAKMDAEDYGTYMQLNGASPHAIRQTFLYCIRTDDVGLAHYLLRDVGIEYILRHCLLYDGVFSTETARRPFIKEENGVNSSSRSVGSHTTVKSSSTSNASTSTHTKASIPINKSEKEEKEDTSNNLASSANLFWLAALHGSVGVLDMVMEECVIYFVMAYCGEVGEASEETLELAKADLASILNEKVTVENCTPLYAAAAKNHASVISKLLRYGANPNGSNHHPDGISPAIIAASKNNVSALQALGENEDIDFNWASNDGRTPILAACCNGCVDAVKYLVHYNGVNDWGHVVKLTRQDKKGYGCASLAARYNHQDVIQFLCQVNNPESKVGVNINQRNRYDDEIALHIAARHNCVEVVQSFVEMIPCDCDVGAKNQLRMTALHVAASKGHTGVVKEIVTSLPVNTLARFDYADKFSMTPLFYALYQENNDCVKLLGSMSDVNRAETVPLGKKLNVNDAEDDFNALNTKKVISFPQTPLVVASMLGLEDIVYSLLHCGAQPDLPDGKGNTPLSRAAEEGNLEIVEILVTHGAGAEVKNRSKAFKMALYKARRNKHHEIVEYLEKCAL</sequence>
<proteinExistence type="predicted"/>
<dbReference type="PANTHER" id="PTHR24123:SF33">
    <property type="entry name" value="PROTEIN HOS4"/>
    <property type="match status" value="1"/>
</dbReference>
<evidence type="ECO:0000256" key="1">
    <source>
        <dbReference type="ARBA" id="ARBA00022737"/>
    </source>
</evidence>
<evidence type="ECO:0000256" key="4">
    <source>
        <dbReference type="SAM" id="MobiDB-lite"/>
    </source>
</evidence>
<dbReference type="PROSITE" id="PS50297">
    <property type="entry name" value="ANK_REP_REGION"/>
    <property type="match status" value="2"/>
</dbReference>
<feature type="region of interest" description="Disordered" evidence="4">
    <location>
        <begin position="1"/>
        <end position="26"/>
    </location>
</feature>
<gene>
    <name evidence="5" type="ORF">CDEB00056_LOCUS9082</name>
</gene>
<dbReference type="InterPro" id="IPR051165">
    <property type="entry name" value="Multifunctional_ANK_Repeat"/>
</dbReference>
<dbReference type="AlphaFoldDB" id="A0A7S3V8P7"/>
<dbReference type="PROSITE" id="PS50088">
    <property type="entry name" value="ANK_REPEAT"/>
    <property type="match status" value="2"/>
</dbReference>
<evidence type="ECO:0000256" key="3">
    <source>
        <dbReference type="PROSITE-ProRule" id="PRU00023"/>
    </source>
</evidence>
<dbReference type="SUPFAM" id="SSF48403">
    <property type="entry name" value="Ankyrin repeat"/>
    <property type="match status" value="1"/>
</dbReference>
<dbReference type="PANTHER" id="PTHR24123">
    <property type="entry name" value="ANKYRIN REPEAT-CONTAINING"/>
    <property type="match status" value="1"/>
</dbReference>
<dbReference type="Pfam" id="PF12796">
    <property type="entry name" value="Ank_2"/>
    <property type="match status" value="3"/>
</dbReference>
<dbReference type="Gene3D" id="1.25.40.20">
    <property type="entry name" value="Ankyrin repeat-containing domain"/>
    <property type="match status" value="3"/>
</dbReference>